<evidence type="ECO:0000313" key="4">
    <source>
        <dbReference type="Proteomes" id="UP000005632"/>
    </source>
</evidence>
<organism evidence="3 4">
    <name type="scientific">Sphaerochaeta pleomorpha (strain ATCC BAA-1885 / DSM 22778 / Grapes)</name>
    <dbReference type="NCBI Taxonomy" id="158190"/>
    <lineage>
        <taxon>Bacteria</taxon>
        <taxon>Pseudomonadati</taxon>
        <taxon>Spirochaetota</taxon>
        <taxon>Spirochaetia</taxon>
        <taxon>Spirochaetales</taxon>
        <taxon>Sphaerochaetaceae</taxon>
        <taxon>Sphaerochaeta</taxon>
    </lineage>
</organism>
<accession>G8QSF2</accession>
<dbReference type="eggNOG" id="COG0557">
    <property type="taxonomic scope" value="Bacteria"/>
</dbReference>
<dbReference type="GO" id="GO:0003723">
    <property type="term" value="F:RNA binding"/>
    <property type="evidence" value="ECO:0007669"/>
    <property type="project" value="InterPro"/>
</dbReference>
<dbReference type="OrthoDB" id="9764149at2"/>
<dbReference type="PANTHER" id="PTHR23355:SF9">
    <property type="entry name" value="DIS3-LIKE EXONUCLEASE 2"/>
    <property type="match status" value="1"/>
</dbReference>
<dbReference type="AlphaFoldDB" id="G8QSF2"/>
<dbReference type="InterPro" id="IPR012340">
    <property type="entry name" value="NA-bd_OB-fold"/>
</dbReference>
<evidence type="ECO:0000259" key="2">
    <source>
        <dbReference type="SMART" id="SM00955"/>
    </source>
</evidence>
<dbReference type="InterPro" id="IPR040596">
    <property type="entry name" value="RNase_II_C_S1"/>
</dbReference>
<proteinExistence type="predicted"/>
<name>G8QSF2_SPHPG</name>
<dbReference type="KEGG" id="sgp:SpiGrapes_2306"/>
<keyword evidence="4" id="KW-1185">Reference proteome</keyword>
<dbReference type="GO" id="GO:0005829">
    <property type="term" value="C:cytosol"/>
    <property type="evidence" value="ECO:0007669"/>
    <property type="project" value="TreeGrafter"/>
</dbReference>
<dbReference type="PANTHER" id="PTHR23355">
    <property type="entry name" value="RIBONUCLEASE"/>
    <property type="match status" value="1"/>
</dbReference>
<feature type="domain" description="RNB" evidence="2">
    <location>
        <begin position="53"/>
        <end position="386"/>
    </location>
</feature>
<protein>
    <submittedName>
        <fullName evidence="3">Exoribonuclease R</fullName>
    </submittedName>
</protein>
<dbReference type="SUPFAM" id="SSF50249">
    <property type="entry name" value="Nucleic acid-binding proteins"/>
    <property type="match status" value="1"/>
</dbReference>
<dbReference type="InterPro" id="IPR001900">
    <property type="entry name" value="RNase_II/R"/>
</dbReference>
<dbReference type="Pfam" id="PF18614">
    <property type="entry name" value="RNase_II_C_S1"/>
    <property type="match status" value="1"/>
</dbReference>
<dbReference type="SMART" id="SM00955">
    <property type="entry name" value="RNB"/>
    <property type="match status" value="1"/>
</dbReference>
<dbReference type="GO" id="GO:0006402">
    <property type="term" value="P:mRNA catabolic process"/>
    <property type="evidence" value="ECO:0007669"/>
    <property type="project" value="TreeGrafter"/>
</dbReference>
<dbReference type="Pfam" id="PF00773">
    <property type="entry name" value="RNB"/>
    <property type="match status" value="1"/>
</dbReference>
<dbReference type="STRING" id="158190.SpiGrapes_2306"/>
<evidence type="ECO:0000256" key="1">
    <source>
        <dbReference type="SAM" id="Coils"/>
    </source>
</evidence>
<reference evidence="3 4" key="1">
    <citation type="submission" date="2011-11" db="EMBL/GenBank/DDBJ databases">
        <title>Complete sequence of Spirochaeta sp. grapes.</title>
        <authorList>
            <consortium name="US DOE Joint Genome Institute"/>
            <person name="Lucas S."/>
            <person name="Han J."/>
            <person name="Lapidus A."/>
            <person name="Cheng J.-F."/>
            <person name="Goodwin L."/>
            <person name="Pitluck S."/>
            <person name="Peters L."/>
            <person name="Ovchinnikova G."/>
            <person name="Munk A.C."/>
            <person name="Detter J.C."/>
            <person name="Han C."/>
            <person name="Tapia R."/>
            <person name="Land M."/>
            <person name="Hauser L."/>
            <person name="Kyrpides N."/>
            <person name="Ivanova N."/>
            <person name="Pagani I."/>
            <person name="Ritalahtilisa K."/>
            <person name="Loeffler F."/>
            <person name="Woyke T."/>
        </authorList>
    </citation>
    <scope>NUCLEOTIDE SEQUENCE [LARGE SCALE GENOMIC DNA]</scope>
    <source>
        <strain evidence="4">ATCC BAA-1885 / DSM 22778 / Grapes</strain>
    </source>
</reference>
<evidence type="ECO:0000313" key="3">
    <source>
        <dbReference type="EMBL" id="AEV30082.1"/>
    </source>
</evidence>
<dbReference type="GO" id="GO:0004540">
    <property type="term" value="F:RNA nuclease activity"/>
    <property type="evidence" value="ECO:0007669"/>
    <property type="project" value="InterPro"/>
</dbReference>
<gene>
    <name evidence="3" type="ordered locus">SpiGrapes_2306</name>
</gene>
<keyword evidence="1" id="KW-0175">Coiled coil</keyword>
<dbReference type="Proteomes" id="UP000005632">
    <property type="component" value="Chromosome"/>
</dbReference>
<sequence>MNVSDDRKDRILLEKIAHQAMLDRGLAPDFSKSVLAELEAIKGPATYDSVPEMIDLRDRLWCSLDNDDSKDLDQLTAVETSDKGFAKILIAIADVDAVVKKQSAIDLHAQQNTTSVYTVPQVFPMLPEKLSTDITSLNFDRDRLSLVVEIDLADDGTVLSSSIYRAMVRNKARLSYTSVAAWLDGTGAMPVEIASVKGMEESLRLQDSIAQKMKLLRHQHGALVLETIEAKPVFSGDTLMNLVPDTRNRAKEIVEDFMIAANGVTSRFLTAKKFPSIRRIVTEPKRWDRIVKIAADKGTVLPKKPDSLALENFLIASQRAEPLRFPDLSLSVIKLLGSGEYIVQMPDQTGKGHFGLAVKNYTHSTAPNRRFPDLITQRLLKSAIAGIPSPYSVEELTSLAQHCNEAENAANKVERQVVKSAAAILLESRIGEQFDAIVTGAAAKGTWVRIFDPPLEGRLESGFEGLDIGDRLRVQLVSTDVNRGFIDFKRVR</sequence>
<dbReference type="EMBL" id="CP003155">
    <property type="protein sequence ID" value="AEV30082.1"/>
    <property type="molecule type" value="Genomic_DNA"/>
</dbReference>
<dbReference type="InterPro" id="IPR050180">
    <property type="entry name" value="RNR_Ribonuclease"/>
</dbReference>
<feature type="coiled-coil region" evidence="1">
    <location>
        <begin position="396"/>
        <end position="423"/>
    </location>
</feature>
<dbReference type="HOGENOM" id="CLU_002333_4_1_12"/>